<dbReference type="EMBL" id="CZKA01000021">
    <property type="protein sequence ID" value="CUR55606.1"/>
    <property type="molecule type" value="Genomic_DNA"/>
</dbReference>
<sequence>MKSVHISAFAIAGGLLASTLATANPQVAVSKAGGPMSCRPSTGVSGYVGSADAATRVDLYAEPKPTAMKVGDASYLTHLGSSQVSQDGCYAIAWPAAKSLRRAADPYGVLNLRLVVQRGPRLEMRVFPGFLSSSDDGFLLRSTQGAAARRPLGRLASDEQGAVSGRLTQSFSSASAESMRLDDSVSLRGRAAPLEVHRSDLATLPRRLAWQASSGTRYVLERRFRDRPVAVGQFWSNTKRSRERWVYADGASSSLGAAWSVSGVNGSYSASQTWTTSTDNSMGFPKARGKAHRIYRTFFSYGKFAYQVYDYINGRWRTVGHIVRRIRWEGGIGTLKGPRTPTSPQNYCKPFRKGTDWDSGTTHAMTWSDGVSLSAGMKDVLGSVTLSSSSGFSRLAHNHVAFVGKARLCGLHGGLTDRPGALIARRP</sequence>
<name>A0A2P2C0T9_9ZZZZ</name>
<proteinExistence type="predicted"/>
<gene>
    <name evidence="1" type="ORF">NOCA2280048</name>
</gene>
<organism evidence="1">
    <name type="scientific">metagenome</name>
    <dbReference type="NCBI Taxonomy" id="256318"/>
    <lineage>
        <taxon>unclassified sequences</taxon>
        <taxon>metagenomes</taxon>
    </lineage>
</organism>
<dbReference type="AlphaFoldDB" id="A0A2P2C0T9"/>
<evidence type="ECO:0000313" key="1">
    <source>
        <dbReference type="EMBL" id="CUR55606.1"/>
    </source>
</evidence>
<accession>A0A2P2C0T9</accession>
<protein>
    <submittedName>
        <fullName evidence="1">Uncharacterized protein</fullName>
    </submittedName>
</protein>
<reference evidence="1" key="1">
    <citation type="submission" date="2015-08" db="EMBL/GenBank/DDBJ databases">
        <authorList>
            <person name="Babu N.S."/>
            <person name="Beckwith C.J."/>
            <person name="Beseler K.G."/>
            <person name="Brison A."/>
            <person name="Carone J.V."/>
            <person name="Caskin T.P."/>
            <person name="Diamond M."/>
            <person name="Durham M.E."/>
            <person name="Foxe J.M."/>
            <person name="Go M."/>
            <person name="Henderson B.A."/>
            <person name="Jones I.B."/>
            <person name="McGettigan J.A."/>
            <person name="Micheletti S.J."/>
            <person name="Nasrallah M.E."/>
            <person name="Ortiz D."/>
            <person name="Piller C.R."/>
            <person name="Privatt S.R."/>
            <person name="Schneider S.L."/>
            <person name="Sharp S."/>
            <person name="Smith T.C."/>
            <person name="Stanton J.D."/>
            <person name="Ullery H.E."/>
            <person name="Wilson R.J."/>
            <person name="Serrano M.G."/>
            <person name="Buck G."/>
            <person name="Lee V."/>
            <person name="Wang Y."/>
            <person name="Carvalho R."/>
            <person name="Voegtly L."/>
            <person name="Shi R."/>
            <person name="Duckworth R."/>
            <person name="Johnson A."/>
            <person name="Loviza R."/>
            <person name="Walstead R."/>
            <person name="Shah Z."/>
            <person name="Kiflezghi M."/>
            <person name="Wade K."/>
            <person name="Ball S.L."/>
            <person name="Bradley K.W."/>
            <person name="Asai D.J."/>
            <person name="Bowman C.A."/>
            <person name="Russell D.A."/>
            <person name="Pope W.H."/>
            <person name="Jacobs-Sera D."/>
            <person name="Hendrix R.W."/>
            <person name="Hatfull G.F."/>
        </authorList>
    </citation>
    <scope>NUCLEOTIDE SEQUENCE</scope>
</reference>